<organism evidence="1 2">
    <name type="scientific">Rhizobium leguminosarum</name>
    <dbReference type="NCBI Taxonomy" id="384"/>
    <lineage>
        <taxon>Bacteria</taxon>
        <taxon>Pseudomonadati</taxon>
        <taxon>Pseudomonadota</taxon>
        <taxon>Alphaproteobacteria</taxon>
        <taxon>Hyphomicrobiales</taxon>
        <taxon>Rhizobiaceae</taxon>
        <taxon>Rhizobium/Agrobacterium group</taxon>
        <taxon>Rhizobium</taxon>
    </lineage>
</organism>
<sequence>MTMPPQISIKISDVIATSLLAIEALYIIGNVHFYTNLELYEIYVSGRYRNFEMISKNDKMFEATGKIIDCNKAPVGRADIIEMTTSSIFSIGTSMFLEVAFKKPENGHCVDQIMFRTMPG</sequence>
<dbReference type="Proteomes" id="UP000538507">
    <property type="component" value="Unassembled WGS sequence"/>
</dbReference>
<evidence type="ECO:0000313" key="1">
    <source>
        <dbReference type="EMBL" id="MBB4292993.1"/>
    </source>
</evidence>
<dbReference type="EMBL" id="JACIGO010000007">
    <property type="protein sequence ID" value="MBB4292993.1"/>
    <property type="molecule type" value="Genomic_DNA"/>
</dbReference>
<reference evidence="1 2" key="1">
    <citation type="submission" date="2020-08" db="EMBL/GenBank/DDBJ databases">
        <title>Genomic Encyclopedia of Type Strains, Phase IV (KMG-V): Genome sequencing to study the core and pangenomes of soil and plant-associated prokaryotes.</title>
        <authorList>
            <person name="Whitman W."/>
        </authorList>
    </citation>
    <scope>NUCLEOTIDE SEQUENCE [LARGE SCALE GENOMIC DNA]</scope>
    <source>
        <strain evidence="1 2">SEMIA 415</strain>
    </source>
</reference>
<gene>
    <name evidence="1" type="ORF">GGE16_005073</name>
</gene>
<dbReference type="AlphaFoldDB" id="A0AAE2SZW9"/>
<protein>
    <submittedName>
        <fullName evidence="1">Uncharacterized protein</fullName>
    </submittedName>
</protein>
<proteinExistence type="predicted"/>
<evidence type="ECO:0000313" key="2">
    <source>
        <dbReference type="Proteomes" id="UP000538507"/>
    </source>
</evidence>
<name>A0AAE2SZW9_RHILE</name>
<accession>A0AAE2SZW9</accession>
<comment type="caution">
    <text evidence="1">The sequence shown here is derived from an EMBL/GenBank/DDBJ whole genome shotgun (WGS) entry which is preliminary data.</text>
</comment>
<dbReference type="RefSeq" id="WP_183609629.1">
    <property type="nucleotide sequence ID" value="NZ_JACHAZ010000007.1"/>
</dbReference>